<evidence type="ECO:0000256" key="3">
    <source>
        <dbReference type="ARBA" id="ARBA00022692"/>
    </source>
</evidence>
<evidence type="ECO:0000256" key="2">
    <source>
        <dbReference type="ARBA" id="ARBA00022448"/>
    </source>
</evidence>
<evidence type="ECO:0000313" key="8">
    <source>
        <dbReference type="EMBL" id="MFC5747215.1"/>
    </source>
</evidence>
<gene>
    <name evidence="8" type="ORF">ACFPZN_16425</name>
</gene>
<feature type="transmembrane region" description="Helical" evidence="6">
    <location>
        <begin position="103"/>
        <end position="122"/>
    </location>
</feature>
<feature type="transmembrane region" description="Helical" evidence="6">
    <location>
        <begin position="264"/>
        <end position="284"/>
    </location>
</feature>
<comment type="subcellular location">
    <subcellularLocation>
        <location evidence="1">Cell membrane</location>
        <topology evidence="1">Multi-pass membrane protein</topology>
    </subcellularLocation>
</comment>
<dbReference type="EMBL" id="JBHSON010000020">
    <property type="protein sequence ID" value="MFC5747215.1"/>
    <property type="molecule type" value="Genomic_DNA"/>
</dbReference>
<dbReference type="RefSeq" id="WP_378282832.1">
    <property type="nucleotide sequence ID" value="NZ_JBHSON010000020.1"/>
</dbReference>
<evidence type="ECO:0000256" key="6">
    <source>
        <dbReference type="SAM" id="Phobius"/>
    </source>
</evidence>
<dbReference type="Proteomes" id="UP001596074">
    <property type="component" value="Unassembled WGS sequence"/>
</dbReference>
<feature type="transmembrane region" description="Helical" evidence="6">
    <location>
        <begin position="304"/>
        <end position="328"/>
    </location>
</feature>
<feature type="transmembrane region" description="Helical" evidence="6">
    <location>
        <begin position="335"/>
        <end position="354"/>
    </location>
</feature>
<organism evidence="8 9">
    <name type="scientific">Actinomadura rugatobispora</name>
    <dbReference type="NCBI Taxonomy" id="1994"/>
    <lineage>
        <taxon>Bacteria</taxon>
        <taxon>Bacillati</taxon>
        <taxon>Actinomycetota</taxon>
        <taxon>Actinomycetes</taxon>
        <taxon>Streptosporangiales</taxon>
        <taxon>Thermomonosporaceae</taxon>
        <taxon>Actinomadura</taxon>
    </lineage>
</organism>
<dbReference type="InterPro" id="IPR020846">
    <property type="entry name" value="MFS_dom"/>
</dbReference>
<evidence type="ECO:0000256" key="1">
    <source>
        <dbReference type="ARBA" id="ARBA00004651"/>
    </source>
</evidence>
<feature type="transmembrane region" description="Helical" evidence="6">
    <location>
        <begin position="49"/>
        <end position="66"/>
    </location>
</feature>
<keyword evidence="5 6" id="KW-0472">Membrane</keyword>
<dbReference type="CDD" id="cd17504">
    <property type="entry name" value="MFS_MMR_MDR_like"/>
    <property type="match status" value="1"/>
</dbReference>
<dbReference type="Gene3D" id="1.20.1250.20">
    <property type="entry name" value="MFS general substrate transporter like domains"/>
    <property type="match status" value="1"/>
</dbReference>
<keyword evidence="4 6" id="KW-1133">Transmembrane helix</keyword>
<keyword evidence="2" id="KW-0813">Transport</keyword>
<evidence type="ECO:0000256" key="4">
    <source>
        <dbReference type="ARBA" id="ARBA00022989"/>
    </source>
</evidence>
<dbReference type="InterPro" id="IPR036259">
    <property type="entry name" value="MFS_trans_sf"/>
</dbReference>
<dbReference type="InterPro" id="IPR011701">
    <property type="entry name" value="MFS"/>
</dbReference>
<dbReference type="PANTHER" id="PTHR42718">
    <property type="entry name" value="MAJOR FACILITATOR SUPERFAMILY MULTIDRUG TRANSPORTER MFSC"/>
    <property type="match status" value="1"/>
</dbReference>
<accession>A0ABW1A263</accession>
<evidence type="ECO:0000313" key="9">
    <source>
        <dbReference type="Proteomes" id="UP001596074"/>
    </source>
</evidence>
<name>A0ABW1A263_9ACTN</name>
<feature type="transmembrane region" description="Helical" evidence="6">
    <location>
        <begin position="78"/>
        <end position="97"/>
    </location>
</feature>
<sequence length="468" mass="47403">MEATADRRAPLTLVLLCAGGFLVSLQQTLAIPLMADLPDELHTAPGNTTWLIGAGLLSGTVSTPVLTRLGDVYGKRRLILITIGALVVGSLVGGLTHSFAVVIAARAVQGAAIALLPLGLAVMRDELPPARLPLGTAALSSTLAIGAGAGLPLSGALVDGPGWRWIFWIPAIAGTVLLCAVVLALPESPVRGGGGVDPWGALLLSSGLCAVILALSHGSAWGWISMDTVLLGVGGLAVLAFFGVVELRSPAPLVDLRLAARPRLVAAHAVSLLLGFAAYANMMVTPQLLQQPADTGYGLGLDAATAGLWLVPMALSFGIFAPAAPVVVRRWGAETTVGLGAMVMAVSYVGRVYLSDGLAQVVAGSVAVSLGTVLTYAALPIVVMSDVPASQSAAANGLNHLLRTVGSVVSSAATASAISGMVMETAPGVTLPSYDAQVLMFWLAAGASLVSVAVLAWSRRHAPSEPTA</sequence>
<dbReference type="SUPFAM" id="SSF103473">
    <property type="entry name" value="MFS general substrate transporter"/>
    <property type="match status" value="1"/>
</dbReference>
<feature type="transmembrane region" description="Helical" evidence="6">
    <location>
        <begin position="134"/>
        <end position="153"/>
    </location>
</feature>
<feature type="transmembrane region" description="Helical" evidence="6">
    <location>
        <begin position="221"/>
        <end position="244"/>
    </location>
</feature>
<feature type="transmembrane region" description="Helical" evidence="6">
    <location>
        <begin position="198"/>
        <end position="215"/>
    </location>
</feature>
<proteinExistence type="predicted"/>
<keyword evidence="9" id="KW-1185">Reference proteome</keyword>
<dbReference type="Pfam" id="PF07690">
    <property type="entry name" value="MFS_1"/>
    <property type="match status" value="1"/>
</dbReference>
<dbReference type="PANTHER" id="PTHR42718:SF9">
    <property type="entry name" value="MAJOR FACILITATOR SUPERFAMILY MULTIDRUG TRANSPORTER MFSC"/>
    <property type="match status" value="1"/>
</dbReference>
<comment type="caution">
    <text evidence="8">The sequence shown here is derived from an EMBL/GenBank/DDBJ whole genome shotgun (WGS) entry which is preliminary data.</text>
</comment>
<evidence type="ECO:0000256" key="5">
    <source>
        <dbReference type="ARBA" id="ARBA00023136"/>
    </source>
</evidence>
<feature type="transmembrane region" description="Helical" evidence="6">
    <location>
        <begin position="439"/>
        <end position="457"/>
    </location>
</feature>
<dbReference type="PROSITE" id="PS50850">
    <property type="entry name" value="MFS"/>
    <property type="match status" value="1"/>
</dbReference>
<keyword evidence="3 6" id="KW-0812">Transmembrane</keyword>
<feature type="domain" description="Major facilitator superfamily (MFS) profile" evidence="7">
    <location>
        <begin position="12"/>
        <end position="463"/>
    </location>
</feature>
<evidence type="ECO:0000259" key="7">
    <source>
        <dbReference type="PROSITE" id="PS50850"/>
    </source>
</evidence>
<protein>
    <submittedName>
        <fullName evidence="8">MFS transporter</fullName>
    </submittedName>
</protein>
<reference evidence="9" key="1">
    <citation type="journal article" date="2019" name="Int. J. Syst. Evol. Microbiol.">
        <title>The Global Catalogue of Microorganisms (GCM) 10K type strain sequencing project: providing services to taxonomists for standard genome sequencing and annotation.</title>
        <authorList>
            <consortium name="The Broad Institute Genomics Platform"/>
            <consortium name="The Broad Institute Genome Sequencing Center for Infectious Disease"/>
            <person name="Wu L."/>
            <person name="Ma J."/>
        </authorList>
    </citation>
    <scope>NUCLEOTIDE SEQUENCE [LARGE SCALE GENOMIC DNA]</scope>
    <source>
        <strain evidence="9">KCTC 42087</strain>
    </source>
</reference>
<feature type="transmembrane region" description="Helical" evidence="6">
    <location>
        <begin position="360"/>
        <end position="379"/>
    </location>
</feature>
<feature type="transmembrane region" description="Helical" evidence="6">
    <location>
        <begin position="165"/>
        <end position="186"/>
    </location>
</feature>
<dbReference type="Gene3D" id="1.20.1720.10">
    <property type="entry name" value="Multidrug resistance protein D"/>
    <property type="match status" value="1"/>
</dbReference>
<feature type="transmembrane region" description="Helical" evidence="6">
    <location>
        <begin position="400"/>
        <end position="419"/>
    </location>
</feature>